<comment type="caution">
    <text evidence="2">The sequence shown here is derived from an EMBL/GenBank/DDBJ whole genome shotgun (WGS) entry which is preliminary data.</text>
</comment>
<dbReference type="Proteomes" id="UP000028582">
    <property type="component" value="Unassembled WGS sequence"/>
</dbReference>
<name>A0A081AR85_PHYNI</name>
<dbReference type="EMBL" id="ANJA01000864">
    <property type="protein sequence ID" value="ETO81396.1"/>
    <property type="molecule type" value="Genomic_DNA"/>
</dbReference>
<evidence type="ECO:0000313" key="2">
    <source>
        <dbReference type="EMBL" id="ETO81396.1"/>
    </source>
</evidence>
<organism evidence="2 3">
    <name type="scientific">Phytophthora nicotianae P1976</name>
    <dbReference type="NCBI Taxonomy" id="1317066"/>
    <lineage>
        <taxon>Eukaryota</taxon>
        <taxon>Sar</taxon>
        <taxon>Stramenopiles</taxon>
        <taxon>Oomycota</taxon>
        <taxon>Peronosporomycetes</taxon>
        <taxon>Peronosporales</taxon>
        <taxon>Peronosporaceae</taxon>
        <taxon>Phytophthora</taxon>
    </lineage>
</organism>
<feature type="region of interest" description="Disordered" evidence="1">
    <location>
        <begin position="22"/>
        <end position="45"/>
    </location>
</feature>
<evidence type="ECO:0000256" key="1">
    <source>
        <dbReference type="SAM" id="MobiDB-lite"/>
    </source>
</evidence>
<evidence type="ECO:0000313" key="3">
    <source>
        <dbReference type="Proteomes" id="UP000028582"/>
    </source>
</evidence>
<protein>
    <submittedName>
        <fullName evidence="2">Uncharacterized protein</fullName>
    </submittedName>
</protein>
<feature type="compositionally biased region" description="Low complexity" evidence="1">
    <location>
        <begin position="22"/>
        <end position="33"/>
    </location>
</feature>
<dbReference type="AlphaFoldDB" id="A0A081AR85"/>
<proteinExistence type="predicted"/>
<accession>A0A081AR85</accession>
<sequence>MSTALHLGVQIKAFAASSALSSKSSGVLSDKVGLGPGHWPKTLLP</sequence>
<gene>
    <name evidence="2" type="ORF">F444_04301</name>
</gene>
<reference evidence="2 3" key="1">
    <citation type="submission" date="2013-11" db="EMBL/GenBank/DDBJ databases">
        <title>The Genome Sequence of Phytophthora parasitica P1976.</title>
        <authorList>
            <consortium name="The Broad Institute Genomics Platform"/>
            <person name="Russ C."/>
            <person name="Tyler B."/>
            <person name="Panabieres F."/>
            <person name="Shan W."/>
            <person name="Tripathy S."/>
            <person name="Grunwald N."/>
            <person name="Machado M."/>
            <person name="Johnson C.S."/>
            <person name="Walker B."/>
            <person name="Young S."/>
            <person name="Zeng Q."/>
            <person name="Gargeya S."/>
            <person name="Fitzgerald M."/>
            <person name="Haas B."/>
            <person name="Abouelleil A."/>
            <person name="Allen A.W."/>
            <person name="Alvarado L."/>
            <person name="Arachchi H.M."/>
            <person name="Berlin A.M."/>
            <person name="Chapman S.B."/>
            <person name="Gainer-Dewar J."/>
            <person name="Goldberg J."/>
            <person name="Griggs A."/>
            <person name="Gujja S."/>
            <person name="Hansen M."/>
            <person name="Howarth C."/>
            <person name="Imamovic A."/>
            <person name="Ireland A."/>
            <person name="Larimer J."/>
            <person name="McCowan C."/>
            <person name="Murphy C."/>
            <person name="Pearson M."/>
            <person name="Poon T.W."/>
            <person name="Priest M."/>
            <person name="Roberts A."/>
            <person name="Saif S."/>
            <person name="Shea T."/>
            <person name="Sisk P."/>
            <person name="Sykes S."/>
            <person name="Wortman J."/>
            <person name="Nusbaum C."/>
            <person name="Birren B."/>
        </authorList>
    </citation>
    <scope>NUCLEOTIDE SEQUENCE [LARGE SCALE GENOMIC DNA]</scope>
    <source>
        <strain evidence="2 3">P1976</strain>
    </source>
</reference>